<proteinExistence type="inferred from homology"/>
<dbReference type="InterPro" id="IPR014710">
    <property type="entry name" value="RmlC-like_jellyroll"/>
</dbReference>
<dbReference type="InterPro" id="IPR006045">
    <property type="entry name" value="Cupin_1"/>
</dbReference>
<dbReference type="InterPro" id="IPR011051">
    <property type="entry name" value="RmlC_Cupin_sf"/>
</dbReference>
<dbReference type="CDD" id="cd02244">
    <property type="entry name" value="cupin_7S_vicilin-like_N"/>
    <property type="match status" value="1"/>
</dbReference>
<comment type="similarity">
    <text evidence="1">Belongs to the 7S seed storage protein family.</text>
</comment>
<dbReference type="InterPro" id="IPR050253">
    <property type="entry name" value="Seed_Storage-Functional"/>
</dbReference>
<dbReference type="AlphaFoldDB" id="A0ABD1T8L6"/>
<gene>
    <name evidence="4" type="ORF">Fot_32653</name>
</gene>
<evidence type="ECO:0000313" key="4">
    <source>
        <dbReference type="EMBL" id="KAL2509006.1"/>
    </source>
</evidence>
<feature type="compositionally biased region" description="Polar residues" evidence="2">
    <location>
        <begin position="297"/>
        <end position="316"/>
    </location>
</feature>
<name>A0ABD1T8L6_9LAMI</name>
<feature type="compositionally biased region" description="Basic and acidic residues" evidence="2">
    <location>
        <begin position="286"/>
        <end position="296"/>
    </location>
</feature>
<dbReference type="Pfam" id="PF00190">
    <property type="entry name" value="Cupin_1"/>
    <property type="match status" value="1"/>
</dbReference>
<feature type="domain" description="Cupin type-1" evidence="3">
    <location>
        <begin position="477"/>
        <end position="560"/>
    </location>
</feature>
<dbReference type="Gene3D" id="2.60.120.1450">
    <property type="match status" value="1"/>
</dbReference>
<reference evidence="5" key="1">
    <citation type="submission" date="2024-07" db="EMBL/GenBank/DDBJ databases">
        <title>Two chromosome-level genome assemblies of Korean endemic species Abeliophyllum distichum and Forsythia ovata (Oleaceae).</title>
        <authorList>
            <person name="Jang H."/>
        </authorList>
    </citation>
    <scope>NUCLEOTIDE SEQUENCE [LARGE SCALE GENOMIC DNA]</scope>
</reference>
<dbReference type="Proteomes" id="UP001604277">
    <property type="component" value="Unassembled WGS sequence"/>
</dbReference>
<feature type="region of interest" description="Disordered" evidence="2">
    <location>
        <begin position="166"/>
        <end position="195"/>
    </location>
</feature>
<protein>
    <submittedName>
        <fullName evidence="4">Vicilin-like antimicrobial peptides 2-2</fullName>
    </submittedName>
</protein>
<dbReference type="PANTHER" id="PTHR31189">
    <property type="entry name" value="OS03G0336100 PROTEIN-RELATED"/>
    <property type="match status" value="1"/>
</dbReference>
<evidence type="ECO:0000259" key="3">
    <source>
        <dbReference type="SMART" id="SM00835"/>
    </source>
</evidence>
<dbReference type="PANTHER" id="PTHR31189:SF41">
    <property type="entry name" value="VICILIN C72"/>
    <property type="match status" value="1"/>
</dbReference>
<evidence type="ECO:0000313" key="5">
    <source>
        <dbReference type="Proteomes" id="UP001604277"/>
    </source>
</evidence>
<keyword evidence="5" id="KW-1185">Reference proteome</keyword>
<accession>A0ABD1T8L6</accession>
<dbReference type="SMART" id="SM00835">
    <property type="entry name" value="Cupin_1"/>
    <property type="match status" value="1"/>
</dbReference>
<dbReference type="EMBL" id="JBFOLJ010000009">
    <property type="protein sequence ID" value="KAL2509006.1"/>
    <property type="molecule type" value="Genomic_DNA"/>
</dbReference>
<dbReference type="SUPFAM" id="SSF51182">
    <property type="entry name" value="RmlC-like cupins"/>
    <property type="match status" value="2"/>
</dbReference>
<evidence type="ECO:0000256" key="1">
    <source>
        <dbReference type="ARBA" id="ARBA00023597"/>
    </source>
</evidence>
<feature type="region of interest" description="Disordered" evidence="2">
    <location>
        <begin position="281"/>
        <end position="321"/>
    </location>
</feature>
<dbReference type="Gene3D" id="2.60.120.10">
    <property type="entry name" value="Jelly Rolls"/>
    <property type="match status" value="1"/>
</dbReference>
<feature type="region of interest" description="Disordered" evidence="2">
    <location>
        <begin position="233"/>
        <end position="263"/>
    </location>
</feature>
<evidence type="ECO:0000256" key="2">
    <source>
        <dbReference type="SAM" id="MobiDB-lite"/>
    </source>
</evidence>
<comment type="caution">
    <text evidence="4">The sequence shown here is derived from an EMBL/GenBank/DDBJ whole genome shotgun (WGS) entry which is preliminary data.</text>
</comment>
<sequence length="560" mass="62726">MPNNDRHSCLKNQRVRVIELGAMTGFVCGRGVATTSCVEMVIVGALASLNDSVFIAKSDVHPKNVQYNVKSMSNHAYLFDHRINRDPRCTNCLYSTSHNWFENGLAATPPSIPSLGALPSGSLHWPLGPRLWTLRPRSPNPQTLVDLHAKPLIPCPYLKKSYTNATSNARGHYSPIESKPSVKKNVGNSTKREERDKVVVVRGKAGDSELYPQIEDPSKVYEQCQQHCEKTKGSSSNITVKECANASMKSSRERRKKESPTEALQVRQKMIITLILNRGTNSANDSAKDKNMDMRDSTANNNVKRSIKSNNMSSLKQDGEKRKKPIIHTSLILNTGLKKGISNFLKGTGTITYVWQNQRKSFNLKRGDVLRVPAGSSSTEYLINGHNERLYILRLLRPVNTPGHFEEYFGAGGENPESFYRAFSSEILEAALTTPRDKLENLFRQRKKGVIITASREQIRALTQQSGSEKGESWGPFNLLKKLPLFSNQFGQLFEVSPNDYEQLKDLDLSVSYMNIKKGRMIAPHYNSRTTRIVFVVGGNGRYEMACPHLGRQSQQSSGH</sequence>
<organism evidence="4 5">
    <name type="scientific">Forsythia ovata</name>
    <dbReference type="NCBI Taxonomy" id="205694"/>
    <lineage>
        <taxon>Eukaryota</taxon>
        <taxon>Viridiplantae</taxon>
        <taxon>Streptophyta</taxon>
        <taxon>Embryophyta</taxon>
        <taxon>Tracheophyta</taxon>
        <taxon>Spermatophyta</taxon>
        <taxon>Magnoliopsida</taxon>
        <taxon>eudicotyledons</taxon>
        <taxon>Gunneridae</taxon>
        <taxon>Pentapetalae</taxon>
        <taxon>asterids</taxon>
        <taxon>lamiids</taxon>
        <taxon>Lamiales</taxon>
        <taxon>Oleaceae</taxon>
        <taxon>Forsythieae</taxon>
        <taxon>Forsythia</taxon>
    </lineage>
</organism>